<dbReference type="InterPro" id="IPR036397">
    <property type="entry name" value="RNaseH_sf"/>
</dbReference>
<dbReference type="Gene3D" id="3.30.420.10">
    <property type="entry name" value="Ribonuclease H-like superfamily/Ribonuclease H"/>
    <property type="match status" value="1"/>
</dbReference>
<feature type="domain" description="Integrase zinc-binding" evidence="1">
    <location>
        <begin position="148"/>
        <end position="198"/>
    </location>
</feature>
<organism evidence="2 3">
    <name type="scientific">Drosophila suzukii</name>
    <name type="common">Spotted-wing drosophila fruit fly</name>
    <dbReference type="NCBI Taxonomy" id="28584"/>
    <lineage>
        <taxon>Eukaryota</taxon>
        <taxon>Metazoa</taxon>
        <taxon>Ecdysozoa</taxon>
        <taxon>Arthropoda</taxon>
        <taxon>Hexapoda</taxon>
        <taxon>Insecta</taxon>
        <taxon>Pterygota</taxon>
        <taxon>Neoptera</taxon>
        <taxon>Endopterygota</taxon>
        <taxon>Diptera</taxon>
        <taxon>Brachycera</taxon>
        <taxon>Muscomorpha</taxon>
        <taxon>Ephydroidea</taxon>
        <taxon>Drosophilidae</taxon>
        <taxon>Drosophila</taxon>
        <taxon>Sophophora</taxon>
    </lineage>
</organism>
<name>A0ABM4TZX0_DROSZ</name>
<evidence type="ECO:0000313" key="3">
    <source>
        <dbReference type="RefSeq" id="XP_070855478.1"/>
    </source>
</evidence>
<proteinExistence type="predicted"/>
<protein>
    <recommendedName>
        <fullName evidence="1">Integrase zinc-binding domain-containing protein</fullName>
    </recommendedName>
</protein>
<dbReference type="Gene3D" id="1.10.340.70">
    <property type="match status" value="1"/>
</dbReference>
<dbReference type="Pfam" id="PF17921">
    <property type="entry name" value="Integrase_H2C2"/>
    <property type="match status" value="1"/>
</dbReference>
<dbReference type="InterPro" id="IPR041588">
    <property type="entry name" value="Integrase_H2C2"/>
</dbReference>
<evidence type="ECO:0000259" key="1">
    <source>
        <dbReference type="Pfam" id="PF17921"/>
    </source>
</evidence>
<reference evidence="3" key="1">
    <citation type="submission" date="2025-08" db="UniProtKB">
        <authorList>
            <consortium name="RefSeq"/>
        </authorList>
    </citation>
    <scope>IDENTIFICATION</scope>
</reference>
<sequence>MHAILAENRQPPKSILRNLTSFLDDGILRVRVRLKHSNLSKLVRVIAYILRFCHNTQSKRTRSYSQLSPKELDNALRCVVKIVQAETFQSDMHAILAENRQPPKSILRNLTSFLDDGILRVRVRLKHSNLSFDRKHPIILPQRHFFAELVIQNSHQATLHGGAHLTLAHTRYKFWIPNGRQAVRTILRKCITCFRASPSIGSQLMGDLPVHRVNPPNRPFIATGVGQGSTASWDKYLQGIHRYFRLLGYKGSSPISGYWFTGRRGPVQHMYSDNGTNFIGANKLLASAPQADRDHATCPTWHFTPPYSPNFGTLWEAGVKSVKHHLKRIVGSHK</sequence>
<dbReference type="GeneID" id="139355073"/>
<evidence type="ECO:0000313" key="2">
    <source>
        <dbReference type="Proteomes" id="UP001652628"/>
    </source>
</evidence>
<accession>A0ABM4TZX0</accession>
<dbReference type="PANTHER" id="PTHR47331">
    <property type="entry name" value="PHD-TYPE DOMAIN-CONTAINING PROTEIN"/>
    <property type="match status" value="1"/>
</dbReference>
<dbReference type="Proteomes" id="UP001652628">
    <property type="component" value="Unplaced"/>
</dbReference>
<dbReference type="RefSeq" id="XP_070855478.1">
    <property type="nucleotide sequence ID" value="XM_070999377.1"/>
</dbReference>
<gene>
    <name evidence="3" type="primary">LOC139355073</name>
</gene>
<keyword evidence="2" id="KW-1185">Reference proteome</keyword>